<evidence type="ECO:0000256" key="1">
    <source>
        <dbReference type="SAM" id="MobiDB-lite"/>
    </source>
</evidence>
<organism evidence="2 3">
    <name type="scientific">Mycolicibacterium obuense</name>
    <dbReference type="NCBI Taxonomy" id="1807"/>
    <lineage>
        <taxon>Bacteria</taxon>
        <taxon>Bacillati</taxon>
        <taxon>Actinomycetota</taxon>
        <taxon>Actinomycetes</taxon>
        <taxon>Mycobacteriales</taxon>
        <taxon>Mycobacteriaceae</taxon>
        <taxon>Mycolicibacterium</taxon>
    </lineage>
</organism>
<dbReference type="EMBL" id="LAUZ02000128">
    <property type="protein sequence ID" value="KKE98954.1"/>
    <property type="molecule type" value="Genomic_DNA"/>
</dbReference>
<sequence length="152" mass="14992">MGVNGGVPSSPIPGAPGNSLTVRDLLTPPGVLRTVQDAASSVTGVLPPPPAPAPGAPAAVSISAPPVPDGFTPLLATGVSNLISPSPLNLPSIPGMPVPLPNEIPVPSDLLCAGTDWSASQGGAVTRAPAADADVVRAPVVGGDRRDRWEGR</sequence>
<dbReference type="Proteomes" id="UP000034150">
    <property type="component" value="Unassembled WGS sequence"/>
</dbReference>
<accession>A0A0M2JVP9</accession>
<evidence type="ECO:0000313" key="3">
    <source>
        <dbReference type="Proteomes" id="UP000034150"/>
    </source>
</evidence>
<feature type="region of interest" description="Disordered" evidence="1">
    <location>
        <begin position="1"/>
        <end position="24"/>
    </location>
</feature>
<protein>
    <submittedName>
        <fullName evidence="2">Uncharacterized protein</fullName>
    </submittedName>
</protein>
<reference evidence="2 3" key="1">
    <citation type="journal article" date="2015" name="Genome Announc.">
        <title>Draft Genome Sequence of Mycobacterium obuense Strain UC1, Isolated from Patient Sputum.</title>
        <authorList>
            <person name="Greninger A.L."/>
            <person name="Cunningham G."/>
            <person name="Hsu E.D."/>
            <person name="Yu J.M."/>
            <person name="Chiu C.Y."/>
            <person name="Miller S."/>
        </authorList>
    </citation>
    <scope>NUCLEOTIDE SEQUENCE [LARGE SCALE GENOMIC DNA]</scope>
    <source>
        <strain evidence="2 3">UC1</strain>
    </source>
</reference>
<dbReference type="AlphaFoldDB" id="A0A0M2JVP9"/>
<name>A0A0M2JVP9_9MYCO</name>
<dbReference type="STRING" id="1807.MOBUDSM44075_02226"/>
<comment type="caution">
    <text evidence="2">The sequence shown here is derived from an EMBL/GenBank/DDBJ whole genome shotgun (WGS) entry which is preliminary data.</text>
</comment>
<proteinExistence type="predicted"/>
<keyword evidence="3" id="KW-1185">Reference proteome</keyword>
<gene>
    <name evidence="2" type="ORF">WN67_26470</name>
</gene>
<evidence type="ECO:0000313" key="2">
    <source>
        <dbReference type="EMBL" id="KKE98954.1"/>
    </source>
</evidence>
<dbReference type="PATRIC" id="fig|1807.13.peg.5841"/>